<organism evidence="12 13">
    <name type="scientific">Streptomyces spiralis</name>
    <dbReference type="NCBI Taxonomy" id="66376"/>
    <lineage>
        <taxon>Bacteria</taxon>
        <taxon>Bacillati</taxon>
        <taxon>Actinomycetota</taxon>
        <taxon>Actinomycetes</taxon>
        <taxon>Kitasatosporales</taxon>
        <taxon>Streptomycetaceae</taxon>
        <taxon>Streptomyces</taxon>
    </lineage>
</organism>
<comment type="function">
    <text evidence="1">Iron-sulfur subunit of the cytochrome bc1 complex, an essential component of the respiratory electron transport chain required for ATP synthesis. The bc1 complex catalyzes the oxidation of menaquinol and the reduction of cytochrome c in the respiratory chain. The bc1 complex operates through a Q-cycle mechanism that couples electron transfer to generation of the proton gradient that drives ATP synthesis.</text>
</comment>
<evidence type="ECO:0000256" key="9">
    <source>
        <dbReference type="ARBA" id="ARBA00034078"/>
    </source>
</evidence>
<gene>
    <name evidence="12" type="ORF">GCM10014715_80530</name>
</gene>
<proteinExistence type="predicted"/>
<keyword evidence="4" id="KW-0479">Metal-binding</keyword>
<protein>
    <recommendedName>
        <fullName evidence="2">Cytochrome bc1 complex Rieske iron-sulfur subunit</fullName>
    </recommendedName>
    <alternativeName>
        <fullName evidence="8">Cytochrome bc1 reductase complex subunit QcrA</fullName>
    </alternativeName>
</protein>
<dbReference type="PRINTS" id="PR00162">
    <property type="entry name" value="RIESKE"/>
</dbReference>
<dbReference type="InterPro" id="IPR036922">
    <property type="entry name" value="Rieske_2Fe-2S_sf"/>
</dbReference>
<dbReference type="Gene3D" id="2.102.10.10">
    <property type="entry name" value="Rieske [2Fe-2S] iron-sulphur domain"/>
    <property type="match status" value="1"/>
</dbReference>
<keyword evidence="5" id="KW-0408">Iron</keyword>
<keyword evidence="6" id="KW-0411">Iron-sulfur</keyword>
<feature type="domain" description="Rieske" evidence="11">
    <location>
        <begin position="69"/>
        <end position="161"/>
    </location>
</feature>
<evidence type="ECO:0000256" key="7">
    <source>
        <dbReference type="ARBA" id="ARBA00023157"/>
    </source>
</evidence>
<dbReference type="InterPro" id="IPR017941">
    <property type="entry name" value="Rieske_2Fe-2S"/>
</dbReference>
<feature type="compositionally biased region" description="Low complexity" evidence="10">
    <location>
        <begin position="20"/>
        <end position="61"/>
    </location>
</feature>
<evidence type="ECO:0000256" key="8">
    <source>
        <dbReference type="ARBA" id="ARBA00029586"/>
    </source>
</evidence>
<evidence type="ECO:0000313" key="12">
    <source>
        <dbReference type="EMBL" id="GHF12794.1"/>
    </source>
</evidence>
<keyword evidence="13" id="KW-1185">Reference proteome</keyword>
<dbReference type="EMBL" id="BNBC01000063">
    <property type="protein sequence ID" value="GHF12794.1"/>
    <property type="molecule type" value="Genomic_DNA"/>
</dbReference>
<dbReference type="GO" id="GO:0004497">
    <property type="term" value="F:monooxygenase activity"/>
    <property type="evidence" value="ECO:0007669"/>
    <property type="project" value="UniProtKB-ARBA"/>
</dbReference>
<dbReference type="GO" id="GO:0016020">
    <property type="term" value="C:membrane"/>
    <property type="evidence" value="ECO:0007669"/>
    <property type="project" value="InterPro"/>
</dbReference>
<accession>A0A919AL49</accession>
<evidence type="ECO:0000256" key="4">
    <source>
        <dbReference type="ARBA" id="ARBA00022723"/>
    </source>
</evidence>
<dbReference type="GO" id="GO:0016705">
    <property type="term" value="F:oxidoreductase activity, acting on paired donors, with incorporation or reduction of molecular oxygen"/>
    <property type="evidence" value="ECO:0007669"/>
    <property type="project" value="UniProtKB-ARBA"/>
</dbReference>
<dbReference type="PROSITE" id="PS51296">
    <property type="entry name" value="RIESKE"/>
    <property type="match status" value="1"/>
</dbReference>
<dbReference type="PROSITE" id="PS51318">
    <property type="entry name" value="TAT"/>
    <property type="match status" value="1"/>
</dbReference>
<dbReference type="InterPro" id="IPR014349">
    <property type="entry name" value="Rieske_Fe-S_prot"/>
</dbReference>
<dbReference type="Proteomes" id="UP000641386">
    <property type="component" value="Unassembled WGS sequence"/>
</dbReference>
<feature type="compositionally biased region" description="Polar residues" evidence="10">
    <location>
        <begin position="62"/>
        <end position="76"/>
    </location>
</feature>
<evidence type="ECO:0000256" key="1">
    <source>
        <dbReference type="ARBA" id="ARBA00002494"/>
    </source>
</evidence>
<dbReference type="AlphaFoldDB" id="A0A919AL49"/>
<dbReference type="InterPro" id="IPR005805">
    <property type="entry name" value="Rieske_Fe-S_prot_C"/>
</dbReference>
<dbReference type="GO" id="GO:0046872">
    <property type="term" value="F:metal ion binding"/>
    <property type="evidence" value="ECO:0007669"/>
    <property type="project" value="UniProtKB-KW"/>
</dbReference>
<dbReference type="RefSeq" id="WP_189907723.1">
    <property type="nucleotide sequence ID" value="NZ_BNBC01000063.1"/>
</dbReference>
<dbReference type="SUPFAM" id="SSF50022">
    <property type="entry name" value="ISP domain"/>
    <property type="match status" value="1"/>
</dbReference>
<reference evidence="12" key="2">
    <citation type="submission" date="2020-09" db="EMBL/GenBank/DDBJ databases">
        <authorList>
            <person name="Sun Q."/>
            <person name="Ohkuma M."/>
        </authorList>
    </citation>
    <scope>NUCLEOTIDE SEQUENCE</scope>
    <source>
        <strain evidence="12">JCM 3302</strain>
    </source>
</reference>
<evidence type="ECO:0000313" key="13">
    <source>
        <dbReference type="Proteomes" id="UP000641386"/>
    </source>
</evidence>
<name>A0A919AL49_9ACTN</name>
<comment type="caution">
    <text evidence="12">The sequence shown here is derived from an EMBL/GenBank/DDBJ whole genome shotgun (WGS) entry which is preliminary data.</text>
</comment>
<feature type="region of interest" description="Disordered" evidence="10">
    <location>
        <begin position="20"/>
        <end position="80"/>
    </location>
</feature>
<keyword evidence="3" id="KW-0001">2Fe-2S</keyword>
<evidence type="ECO:0000256" key="2">
    <source>
        <dbReference type="ARBA" id="ARBA00015816"/>
    </source>
</evidence>
<comment type="cofactor">
    <cofactor evidence="9">
        <name>[2Fe-2S] cluster</name>
        <dbReference type="ChEBI" id="CHEBI:190135"/>
    </cofactor>
</comment>
<dbReference type="PANTHER" id="PTHR10134">
    <property type="entry name" value="CYTOCHROME B-C1 COMPLEX SUBUNIT RIESKE, MITOCHONDRIAL"/>
    <property type="match status" value="1"/>
</dbReference>
<dbReference type="PROSITE" id="PS51257">
    <property type="entry name" value="PROKAR_LIPOPROTEIN"/>
    <property type="match status" value="1"/>
</dbReference>
<dbReference type="CDD" id="cd03467">
    <property type="entry name" value="Rieske"/>
    <property type="match status" value="1"/>
</dbReference>
<evidence type="ECO:0000256" key="6">
    <source>
        <dbReference type="ARBA" id="ARBA00023014"/>
    </source>
</evidence>
<dbReference type="GO" id="GO:0051537">
    <property type="term" value="F:2 iron, 2 sulfur cluster binding"/>
    <property type="evidence" value="ECO:0007669"/>
    <property type="project" value="UniProtKB-KW"/>
</dbReference>
<sequence length="162" mass="16219">MTHGSTRRTVLATGAAALTATGCGTTGSGTENSTDASPAAETTPPAQAEASPSSHPEADASLSASEVAQDLTSTSDIPVGGGKVFAEQKVVVTQPAKGRFKAFSAVCTHQGCTVAKVAEGTIDCPCHGSRFRITDGSVAGGPATRPLAARKIEVHGNSIRLT</sequence>
<evidence type="ECO:0000256" key="10">
    <source>
        <dbReference type="SAM" id="MobiDB-lite"/>
    </source>
</evidence>
<evidence type="ECO:0000256" key="5">
    <source>
        <dbReference type="ARBA" id="ARBA00023004"/>
    </source>
</evidence>
<evidence type="ECO:0000259" key="11">
    <source>
        <dbReference type="PROSITE" id="PS51296"/>
    </source>
</evidence>
<keyword evidence="7" id="KW-1015">Disulfide bond</keyword>
<evidence type="ECO:0000256" key="3">
    <source>
        <dbReference type="ARBA" id="ARBA00022714"/>
    </source>
</evidence>
<dbReference type="FunFam" id="2.102.10.10:FF:000016">
    <property type="entry name" value="Nitrite reductase/ring-hydroxylating ferredoxin subunit"/>
    <property type="match status" value="1"/>
</dbReference>
<dbReference type="Pfam" id="PF00355">
    <property type="entry name" value="Rieske"/>
    <property type="match status" value="1"/>
</dbReference>
<dbReference type="InterPro" id="IPR006311">
    <property type="entry name" value="TAT_signal"/>
</dbReference>
<reference evidence="12" key="1">
    <citation type="journal article" date="2014" name="Int. J. Syst. Evol. Microbiol.">
        <title>Complete genome sequence of Corynebacterium casei LMG S-19264T (=DSM 44701T), isolated from a smear-ripened cheese.</title>
        <authorList>
            <consortium name="US DOE Joint Genome Institute (JGI-PGF)"/>
            <person name="Walter F."/>
            <person name="Albersmeier A."/>
            <person name="Kalinowski J."/>
            <person name="Ruckert C."/>
        </authorList>
    </citation>
    <scope>NUCLEOTIDE SEQUENCE</scope>
    <source>
        <strain evidence="12">JCM 3302</strain>
    </source>
</reference>